<evidence type="ECO:0000313" key="1">
    <source>
        <dbReference type="EMBL" id="KIJ33396.1"/>
    </source>
</evidence>
<dbReference type="AlphaFoldDB" id="A0A0C9V7U1"/>
<reference evidence="1 2" key="1">
    <citation type="submission" date="2014-06" db="EMBL/GenBank/DDBJ databases">
        <title>Evolutionary Origins and Diversification of the Mycorrhizal Mutualists.</title>
        <authorList>
            <consortium name="DOE Joint Genome Institute"/>
            <consortium name="Mycorrhizal Genomics Consortium"/>
            <person name="Kohler A."/>
            <person name="Kuo A."/>
            <person name="Nagy L.G."/>
            <person name="Floudas D."/>
            <person name="Copeland A."/>
            <person name="Barry K.W."/>
            <person name="Cichocki N."/>
            <person name="Veneault-Fourrey C."/>
            <person name="LaButti K."/>
            <person name="Lindquist E.A."/>
            <person name="Lipzen A."/>
            <person name="Lundell T."/>
            <person name="Morin E."/>
            <person name="Murat C."/>
            <person name="Riley R."/>
            <person name="Ohm R."/>
            <person name="Sun H."/>
            <person name="Tunlid A."/>
            <person name="Henrissat B."/>
            <person name="Grigoriev I.V."/>
            <person name="Hibbett D.S."/>
            <person name="Martin F."/>
        </authorList>
    </citation>
    <scope>NUCLEOTIDE SEQUENCE [LARGE SCALE GENOMIC DNA]</scope>
    <source>
        <strain evidence="1 2">SS14</strain>
    </source>
</reference>
<proteinExistence type="predicted"/>
<dbReference type="EMBL" id="KN837213">
    <property type="protein sequence ID" value="KIJ33396.1"/>
    <property type="molecule type" value="Genomic_DNA"/>
</dbReference>
<dbReference type="Proteomes" id="UP000054279">
    <property type="component" value="Unassembled WGS sequence"/>
</dbReference>
<dbReference type="OrthoDB" id="3366231at2759"/>
<protein>
    <submittedName>
        <fullName evidence="1">Uncharacterized protein</fullName>
    </submittedName>
</protein>
<keyword evidence="2" id="KW-1185">Reference proteome</keyword>
<name>A0A0C9V7U1_SPHS4</name>
<dbReference type="HOGENOM" id="CLU_107425_0_0_1"/>
<evidence type="ECO:0000313" key="2">
    <source>
        <dbReference type="Proteomes" id="UP000054279"/>
    </source>
</evidence>
<organism evidence="1 2">
    <name type="scientific">Sphaerobolus stellatus (strain SS14)</name>
    <dbReference type="NCBI Taxonomy" id="990650"/>
    <lineage>
        <taxon>Eukaryota</taxon>
        <taxon>Fungi</taxon>
        <taxon>Dikarya</taxon>
        <taxon>Basidiomycota</taxon>
        <taxon>Agaricomycotina</taxon>
        <taxon>Agaricomycetes</taxon>
        <taxon>Phallomycetidae</taxon>
        <taxon>Geastrales</taxon>
        <taxon>Sphaerobolaceae</taxon>
        <taxon>Sphaerobolus</taxon>
    </lineage>
</organism>
<gene>
    <name evidence="1" type="ORF">M422DRAFT_264662</name>
</gene>
<sequence length="211" mass="24171">METSESFPHLTGPLSFVAIQGRVYHRLRPAHPNSGLRWFLYDGWNRSNIIPATWPTAVSSALLQHNRLARELHFISNLSTQECPDVHLILNDGGVGEIAAILRLDNTAAGNYTPKFMVIRKMDNSVSQIGSISRLWEPLAYPLLFPHSTLGWGKLSGINRQYTEEEYLHGDSTVTQIWHYRSRLLGEQIFEIFGRLENEYMVDMKMLSSWE</sequence>
<accession>A0A0C9V7U1</accession>